<comment type="similarity">
    <text evidence="1">Belongs to the 'phage' integrase family.</text>
</comment>
<dbReference type="SUPFAM" id="SSF56349">
    <property type="entry name" value="DNA breaking-rejoining enzymes"/>
    <property type="match status" value="1"/>
</dbReference>
<evidence type="ECO:0000256" key="2">
    <source>
        <dbReference type="ARBA" id="ARBA00022908"/>
    </source>
</evidence>
<dbReference type="GO" id="GO:0015074">
    <property type="term" value="P:DNA integration"/>
    <property type="evidence" value="ECO:0007669"/>
    <property type="project" value="UniProtKB-KW"/>
</dbReference>
<name>A0A348FXP2_9HYPH</name>
<dbReference type="Gene3D" id="1.10.443.10">
    <property type="entry name" value="Intergrase catalytic core"/>
    <property type="match status" value="1"/>
</dbReference>
<accession>A0A348FXP2</accession>
<keyword evidence="8" id="KW-1185">Reference proteome</keyword>
<dbReference type="Gene3D" id="1.10.150.130">
    <property type="match status" value="1"/>
</dbReference>
<dbReference type="AlphaFoldDB" id="A0A348FXP2"/>
<keyword evidence="3" id="KW-0238">DNA-binding</keyword>
<dbReference type="OrthoDB" id="7938263at2"/>
<evidence type="ECO:0000256" key="1">
    <source>
        <dbReference type="ARBA" id="ARBA00008857"/>
    </source>
</evidence>
<keyword evidence="4" id="KW-0233">DNA recombination</keyword>
<dbReference type="InterPro" id="IPR010998">
    <property type="entry name" value="Integrase_recombinase_N"/>
</dbReference>
<dbReference type="RefSeq" id="WP_126397768.1">
    <property type="nucleotide sequence ID" value="NZ_AP018907.1"/>
</dbReference>
<dbReference type="InterPro" id="IPR050090">
    <property type="entry name" value="Tyrosine_recombinase_XerCD"/>
</dbReference>
<feature type="compositionally biased region" description="Basic and acidic residues" evidence="5">
    <location>
        <begin position="13"/>
        <end position="22"/>
    </location>
</feature>
<sequence length="607" mass="67863">MSRQMTHIQKRRGAPEFRRRLPEELAGKPVPSWWPAHLRDLVSAKTGRFKRELVRGLARVPEPKRKARVAKLIADTEALFEEAKQTLSSGPRRQITNDDLQFLADHRHAEVLAADEQLRREGFGLMGDEGAGIQIGSPQREPGLTLADYEFLGGAQAERFAAMKRELATRRPPPQIVARAKKTAAELLGVDLQEGSDELRDAALRVLEAEVLAFQDAARRHDGEVVRTPATPSAKPANRAGLSSDPRLTAAFKAWSGENANPGEETPAPRTVQEADHAVRRFVELHGDLRVREITRKHAREFRDTMMKLPTRLPGYLKQLPLPELLAQPAVEKLSKPNVATINKAMGLLAAVLNDAARDHDFRSDPAGWSNPFEGLRLPLSRKAANGRRPFTTDELKTIFADPEIIGGARPDSGGRGNSARWLPLLALFTGARREELAQLKTHDVKLDDVSGRWFLNITNLDDEQSLKTDGSVRVVPIHPELIACGFLDYANERQRKDPRGWLFPLLTPNSAGLRGDKWGKWFGRKLDALGLNDPRLVFHSFRHLFLDRCRDCDVPREIAFAFTGHVAGQVVGDRYGRGFSIERLSREMDKIGFPGLDLSPFRWNQA</sequence>
<dbReference type="KEGG" id="blag:BLTE_07600"/>
<dbReference type="GO" id="GO:0006310">
    <property type="term" value="P:DNA recombination"/>
    <property type="evidence" value="ECO:0007669"/>
    <property type="project" value="UniProtKB-KW"/>
</dbReference>
<evidence type="ECO:0000313" key="8">
    <source>
        <dbReference type="Proteomes" id="UP000266934"/>
    </source>
</evidence>
<organism evidence="7 8">
    <name type="scientific">Blastochloris tepida</name>
    <dbReference type="NCBI Taxonomy" id="2233851"/>
    <lineage>
        <taxon>Bacteria</taxon>
        <taxon>Pseudomonadati</taxon>
        <taxon>Pseudomonadota</taxon>
        <taxon>Alphaproteobacteria</taxon>
        <taxon>Hyphomicrobiales</taxon>
        <taxon>Blastochloridaceae</taxon>
        <taxon>Blastochloris</taxon>
    </lineage>
</organism>
<keyword evidence="2" id="KW-0229">DNA integration</keyword>
<dbReference type="InterPro" id="IPR013762">
    <property type="entry name" value="Integrase-like_cat_sf"/>
</dbReference>
<dbReference type="EMBL" id="AP018907">
    <property type="protein sequence ID" value="BBF92075.1"/>
    <property type="molecule type" value="Genomic_DNA"/>
</dbReference>
<feature type="region of interest" description="Disordered" evidence="5">
    <location>
        <begin position="1"/>
        <end position="22"/>
    </location>
</feature>
<dbReference type="PROSITE" id="PS51898">
    <property type="entry name" value="TYR_RECOMBINASE"/>
    <property type="match status" value="1"/>
</dbReference>
<evidence type="ECO:0000313" key="7">
    <source>
        <dbReference type="EMBL" id="BBF92075.1"/>
    </source>
</evidence>
<evidence type="ECO:0000256" key="5">
    <source>
        <dbReference type="SAM" id="MobiDB-lite"/>
    </source>
</evidence>
<dbReference type="InterPro" id="IPR002104">
    <property type="entry name" value="Integrase_catalytic"/>
</dbReference>
<dbReference type="PANTHER" id="PTHR30349">
    <property type="entry name" value="PHAGE INTEGRASE-RELATED"/>
    <property type="match status" value="1"/>
</dbReference>
<gene>
    <name evidence="7" type="ORF">BLTE_07600</name>
</gene>
<feature type="domain" description="Tyr recombinase" evidence="6">
    <location>
        <begin position="386"/>
        <end position="590"/>
    </location>
</feature>
<protein>
    <recommendedName>
        <fullName evidence="6">Tyr recombinase domain-containing protein</fullName>
    </recommendedName>
</protein>
<evidence type="ECO:0000256" key="3">
    <source>
        <dbReference type="ARBA" id="ARBA00023125"/>
    </source>
</evidence>
<dbReference type="CDD" id="cd01184">
    <property type="entry name" value="INT_C_like_1"/>
    <property type="match status" value="1"/>
</dbReference>
<dbReference type="PANTHER" id="PTHR30349:SF41">
    <property type="entry name" value="INTEGRASE_RECOMBINASE PROTEIN MJ0367-RELATED"/>
    <property type="match status" value="1"/>
</dbReference>
<reference evidence="7 8" key="1">
    <citation type="submission" date="2018-08" db="EMBL/GenBank/DDBJ databases">
        <title>Complete genome sequencing of Blastochloris tepida GI.</title>
        <authorList>
            <person name="Tsukatani Y."/>
            <person name="Mori H."/>
        </authorList>
    </citation>
    <scope>NUCLEOTIDE SEQUENCE [LARGE SCALE GENOMIC DNA]</scope>
    <source>
        <strain evidence="7 8">GI</strain>
    </source>
</reference>
<proteinExistence type="inferred from homology"/>
<dbReference type="Proteomes" id="UP000266934">
    <property type="component" value="Chromosome"/>
</dbReference>
<dbReference type="GO" id="GO:0003677">
    <property type="term" value="F:DNA binding"/>
    <property type="evidence" value="ECO:0007669"/>
    <property type="project" value="UniProtKB-KW"/>
</dbReference>
<evidence type="ECO:0000259" key="6">
    <source>
        <dbReference type="PROSITE" id="PS51898"/>
    </source>
</evidence>
<evidence type="ECO:0000256" key="4">
    <source>
        <dbReference type="ARBA" id="ARBA00023172"/>
    </source>
</evidence>
<feature type="region of interest" description="Disordered" evidence="5">
    <location>
        <begin position="222"/>
        <end position="243"/>
    </location>
</feature>
<dbReference type="InterPro" id="IPR011010">
    <property type="entry name" value="DNA_brk_join_enz"/>
</dbReference>